<keyword evidence="3" id="KW-1185">Reference proteome</keyword>
<feature type="transmembrane region" description="Helical" evidence="1">
    <location>
        <begin position="85"/>
        <end position="103"/>
    </location>
</feature>
<comment type="caution">
    <text evidence="2">The sequence shown here is derived from an EMBL/GenBank/DDBJ whole genome shotgun (WGS) entry which is preliminary data.</text>
</comment>
<gene>
    <name evidence="2" type="ORF">GCM10022421_08190</name>
</gene>
<protein>
    <submittedName>
        <fullName evidence="2">SirB2 family protein</fullName>
    </submittedName>
</protein>
<dbReference type="InterPro" id="IPR007360">
    <property type="entry name" value="SirB"/>
</dbReference>
<sequence length="135" mass="14947">MDNSIKEENRMYPLLLKAHLALILLGFLSFLLRTYWGITSSVLLKNALAFKVHKLLTLLMLVSALALCLAIDQYPVTDAWLTEKLILLVAYVAFAMMAFRPAALAGQRYLFAGVACGLFATMLFIAKTHSPLLLG</sequence>
<keyword evidence="1" id="KW-0472">Membrane</keyword>
<dbReference type="PIRSF" id="PIRSF005610">
    <property type="entry name" value="SirB"/>
    <property type="match status" value="1"/>
</dbReference>
<reference evidence="3" key="1">
    <citation type="journal article" date="2019" name="Int. J. Syst. Evol. Microbiol.">
        <title>The Global Catalogue of Microorganisms (GCM) 10K type strain sequencing project: providing services to taxonomists for standard genome sequencing and annotation.</title>
        <authorList>
            <consortium name="The Broad Institute Genomics Platform"/>
            <consortium name="The Broad Institute Genome Sequencing Center for Infectious Disease"/>
            <person name="Wu L."/>
            <person name="Ma J."/>
        </authorList>
    </citation>
    <scope>NUCLEOTIDE SEQUENCE [LARGE SCALE GENOMIC DNA]</scope>
    <source>
        <strain evidence="3">JCM 17329</strain>
    </source>
</reference>
<evidence type="ECO:0000313" key="3">
    <source>
        <dbReference type="Proteomes" id="UP001501479"/>
    </source>
</evidence>
<feature type="transmembrane region" description="Helical" evidence="1">
    <location>
        <begin position="12"/>
        <end position="32"/>
    </location>
</feature>
<dbReference type="Proteomes" id="UP001501479">
    <property type="component" value="Unassembled WGS sequence"/>
</dbReference>
<dbReference type="Pfam" id="PF04247">
    <property type="entry name" value="SirB"/>
    <property type="match status" value="1"/>
</dbReference>
<evidence type="ECO:0000313" key="2">
    <source>
        <dbReference type="EMBL" id="GAA3703850.1"/>
    </source>
</evidence>
<keyword evidence="1" id="KW-0812">Transmembrane</keyword>
<dbReference type="PANTHER" id="PTHR39594:SF1">
    <property type="entry name" value="PROTEIN YCHQ"/>
    <property type="match status" value="1"/>
</dbReference>
<organism evidence="2 3">
    <name type="scientific">Oceanisphaera sediminis</name>
    <dbReference type="NCBI Taxonomy" id="981381"/>
    <lineage>
        <taxon>Bacteria</taxon>
        <taxon>Pseudomonadati</taxon>
        <taxon>Pseudomonadota</taxon>
        <taxon>Gammaproteobacteria</taxon>
        <taxon>Aeromonadales</taxon>
        <taxon>Aeromonadaceae</taxon>
        <taxon>Oceanisphaera</taxon>
    </lineage>
</organism>
<feature type="transmembrane region" description="Helical" evidence="1">
    <location>
        <begin position="109"/>
        <end position="126"/>
    </location>
</feature>
<dbReference type="PANTHER" id="PTHR39594">
    <property type="entry name" value="PROTEIN YCHQ"/>
    <property type="match status" value="1"/>
</dbReference>
<feature type="transmembrane region" description="Helical" evidence="1">
    <location>
        <begin position="52"/>
        <end position="73"/>
    </location>
</feature>
<name>A0ABP7DHQ1_9GAMM</name>
<dbReference type="EMBL" id="BAABDS010000010">
    <property type="protein sequence ID" value="GAA3703850.1"/>
    <property type="molecule type" value="Genomic_DNA"/>
</dbReference>
<accession>A0ABP7DHQ1</accession>
<keyword evidence="1" id="KW-1133">Transmembrane helix</keyword>
<evidence type="ECO:0000256" key="1">
    <source>
        <dbReference type="SAM" id="Phobius"/>
    </source>
</evidence>
<dbReference type="RefSeq" id="WP_344962670.1">
    <property type="nucleotide sequence ID" value="NZ_BAABDS010000010.1"/>
</dbReference>
<proteinExistence type="predicted"/>